<reference evidence="2 3" key="1">
    <citation type="submission" date="2024-01" db="EMBL/GenBank/DDBJ databases">
        <title>The genomes of 5 underutilized Papilionoideae crops provide insights into root nodulation and disease resistanc.</title>
        <authorList>
            <person name="Yuan L."/>
        </authorList>
    </citation>
    <scope>NUCLEOTIDE SEQUENCE [LARGE SCALE GENOMIC DNA]</scope>
    <source>
        <strain evidence="2">ZHUSHIDOU_FW_LH</strain>
        <tissue evidence="2">Leaf</tissue>
    </source>
</reference>
<evidence type="ECO:0000256" key="1">
    <source>
        <dbReference type="SAM" id="MobiDB-lite"/>
    </source>
</evidence>
<keyword evidence="3" id="KW-1185">Reference proteome</keyword>
<sequence length="198" mass="22666">MWANAIPGKRHCAQRLNYHPPPFVLNYQSTINLCVPSSTSIQIYLRQCQPGTRPPLTSIIVDDAQSSHRNHRTHKNQSDTHNRNPKLKLPHTHKNQSNNRSRIYHAKTMVSYIVRGICNVDISFQDSHSYHEWVEATRVAMTWWTDALLMSSPLPRNKPKFVQPAPYLFRSNLHHHSQPSSSMARNGGGGGKMVRETL</sequence>
<organism evidence="2 3">
    <name type="scientific">Crotalaria pallida</name>
    <name type="common">Smooth rattlebox</name>
    <name type="synonym">Crotalaria striata</name>
    <dbReference type="NCBI Taxonomy" id="3830"/>
    <lineage>
        <taxon>Eukaryota</taxon>
        <taxon>Viridiplantae</taxon>
        <taxon>Streptophyta</taxon>
        <taxon>Embryophyta</taxon>
        <taxon>Tracheophyta</taxon>
        <taxon>Spermatophyta</taxon>
        <taxon>Magnoliopsida</taxon>
        <taxon>eudicotyledons</taxon>
        <taxon>Gunneridae</taxon>
        <taxon>Pentapetalae</taxon>
        <taxon>rosids</taxon>
        <taxon>fabids</taxon>
        <taxon>Fabales</taxon>
        <taxon>Fabaceae</taxon>
        <taxon>Papilionoideae</taxon>
        <taxon>50 kb inversion clade</taxon>
        <taxon>genistoids sensu lato</taxon>
        <taxon>core genistoids</taxon>
        <taxon>Crotalarieae</taxon>
        <taxon>Crotalaria</taxon>
    </lineage>
</organism>
<feature type="region of interest" description="Disordered" evidence="1">
    <location>
        <begin position="65"/>
        <end position="97"/>
    </location>
</feature>
<comment type="caution">
    <text evidence="2">The sequence shown here is derived from an EMBL/GenBank/DDBJ whole genome shotgun (WGS) entry which is preliminary data.</text>
</comment>
<accession>A0AAN9FST0</accession>
<dbReference type="AlphaFoldDB" id="A0AAN9FST0"/>
<proteinExistence type="predicted"/>
<dbReference type="EMBL" id="JAYWIO010000003">
    <property type="protein sequence ID" value="KAK7277368.1"/>
    <property type="molecule type" value="Genomic_DNA"/>
</dbReference>
<protein>
    <submittedName>
        <fullName evidence="2">Uncharacterized protein</fullName>
    </submittedName>
</protein>
<feature type="compositionally biased region" description="Basic residues" evidence="1">
    <location>
        <begin position="83"/>
        <end position="94"/>
    </location>
</feature>
<evidence type="ECO:0000313" key="2">
    <source>
        <dbReference type="EMBL" id="KAK7277368.1"/>
    </source>
</evidence>
<gene>
    <name evidence="2" type="ORF">RIF29_18519</name>
</gene>
<name>A0AAN9FST0_CROPI</name>
<evidence type="ECO:0000313" key="3">
    <source>
        <dbReference type="Proteomes" id="UP001372338"/>
    </source>
</evidence>
<feature type="region of interest" description="Disordered" evidence="1">
    <location>
        <begin position="173"/>
        <end position="198"/>
    </location>
</feature>
<dbReference type="Proteomes" id="UP001372338">
    <property type="component" value="Unassembled WGS sequence"/>
</dbReference>